<dbReference type="EMBL" id="PFSC01000051">
    <property type="protein sequence ID" value="PJC33183.1"/>
    <property type="molecule type" value="Genomic_DNA"/>
</dbReference>
<sequence length="122" mass="14295">MSGTAFDFKNNYSQNPLLLYGLSKKLNSTSEEVNIEELINTVWTRESFTRIQTDKQTYSPMPYISKYNISHKHKKENEWVELVGIEFYALSEEKRSFLLKTAGIFDFGEKIDIKKVYSTSIY</sequence>
<proteinExistence type="predicted"/>
<accession>A0A2M8F1L2</accession>
<dbReference type="AlphaFoldDB" id="A0A2M8F1L2"/>
<evidence type="ECO:0000313" key="2">
    <source>
        <dbReference type="Proteomes" id="UP000231383"/>
    </source>
</evidence>
<protein>
    <submittedName>
        <fullName evidence="1">Uncharacterized protein</fullName>
    </submittedName>
</protein>
<evidence type="ECO:0000313" key="1">
    <source>
        <dbReference type="EMBL" id="PJC33183.1"/>
    </source>
</evidence>
<gene>
    <name evidence="1" type="ORF">CO051_01935</name>
</gene>
<name>A0A2M8F1L2_9BACT</name>
<organism evidence="1 2">
    <name type="scientific">Candidatus Roizmanbacteria bacterium CG_4_9_14_0_2_um_filter_39_13</name>
    <dbReference type="NCBI Taxonomy" id="1974839"/>
    <lineage>
        <taxon>Bacteria</taxon>
        <taxon>Candidatus Roizmaniibacteriota</taxon>
    </lineage>
</organism>
<comment type="caution">
    <text evidence="1">The sequence shown here is derived from an EMBL/GenBank/DDBJ whole genome shotgun (WGS) entry which is preliminary data.</text>
</comment>
<dbReference type="Proteomes" id="UP000231383">
    <property type="component" value="Unassembled WGS sequence"/>
</dbReference>
<reference evidence="2" key="1">
    <citation type="submission" date="2017-09" db="EMBL/GenBank/DDBJ databases">
        <title>Depth-based differentiation of microbial function through sediment-hosted aquifers and enrichment of novel symbionts in the deep terrestrial subsurface.</title>
        <authorList>
            <person name="Probst A.J."/>
            <person name="Ladd B."/>
            <person name="Jarett J.K."/>
            <person name="Geller-Mcgrath D.E."/>
            <person name="Sieber C.M.K."/>
            <person name="Emerson J.B."/>
            <person name="Anantharaman K."/>
            <person name="Thomas B.C."/>
            <person name="Malmstrom R."/>
            <person name="Stieglmeier M."/>
            <person name="Klingl A."/>
            <person name="Woyke T."/>
            <person name="Ryan C.M."/>
            <person name="Banfield J.F."/>
        </authorList>
    </citation>
    <scope>NUCLEOTIDE SEQUENCE [LARGE SCALE GENOMIC DNA]</scope>
</reference>